<dbReference type="PROSITE" id="PS50056">
    <property type="entry name" value="TYR_PHOSPHATASE_2"/>
    <property type="match status" value="1"/>
</dbReference>
<protein>
    <submittedName>
        <fullName evidence="2">Protein-tyrosine phosphatase-like protein</fullName>
    </submittedName>
</protein>
<dbReference type="AlphaFoldDB" id="A0A1X2IGA1"/>
<dbReference type="InterPro" id="IPR029058">
    <property type="entry name" value="AB_hydrolase_fold"/>
</dbReference>
<dbReference type="InterPro" id="IPR016130">
    <property type="entry name" value="Tyr_Pase_AS"/>
</dbReference>
<dbReference type="InterPro" id="IPR029021">
    <property type="entry name" value="Prot-tyrosine_phosphatase-like"/>
</dbReference>
<dbReference type="SUPFAM" id="SSF53474">
    <property type="entry name" value="alpha/beta-Hydrolases"/>
    <property type="match status" value="1"/>
</dbReference>
<organism evidence="2 3">
    <name type="scientific">Absidia repens</name>
    <dbReference type="NCBI Taxonomy" id="90262"/>
    <lineage>
        <taxon>Eukaryota</taxon>
        <taxon>Fungi</taxon>
        <taxon>Fungi incertae sedis</taxon>
        <taxon>Mucoromycota</taxon>
        <taxon>Mucoromycotina</taxon>
        <taxon>Mucoromycetes</taxon>
        <taxon>Mucorales</taxon>
        <taxon>Cunninghamellaceae</taxon>
        <taxon>Absidia</taxon>
    </lineage>
</organism>
<accession>A0A1X2IGA1</accession>
<dbReference type="SUPFAM" id="SSF52799">
    <property type="entry name" value="(Phosphotyrosine protein) phosphatases II"/>
    <property type="match status" value="1"/>
</dbReference>
<evidence type="ECO:0000313" key="2">
    <source>
        <dbReference type="EMBL" id="ORZ15821.1"/>
    </source>
</evidence>
<sequence>MRYFSSFRFDFRGNGESDGKPGYANMKEDAHDIATVATHFEKKGYEVYGIIGRSRVKNMPLTTCVLTVHGINDNNVPVYNAAMYANAIPNHTLALLPDTDHNFTGHFEDVVKSSTDWTKSKMTWIVRIYFFIIITYLETLENGKQSFGNVLYHIIKEFKPDTRNSMLVHCTSGKDRTGLWCMLLLGICGVDDEVIEYALSSLGYWLSDEEVQHHGDHIKIPVEIMKSTCSAPYEAMKICLTSLKEQYGSIEMYVQTECGLSVDKINKLRQLMVVAIPFAQKQFYRGQVTASSYANIVGGDGPRSLYNPFFALNTYISY</sequence>
<dbReference type="Proteomes" id="UP000193560">
    <property type="component" value="Unassembled WGS sequence"/>
</dbReference>
<dbReference type="Gene3D" id="3.90.190.10">
    <property type="entry name" value="Protein tyrosine phosphatase superfamily"/>
    <property type="match status" value="1"/>
</dbReference>
<dbReference type="PROSITE" id="PS00383">
    <property type="entry name" value="TYR_PHOSPHATASE_1"/>
    <property type="match status" value="1"/>
</dbReference>
<dbReference type="EMBL" id="MCGE01000012">
    <property type="protein sequence ID" value="ORZ15821.1"/>
    <property type="molecule type" value="Genomic_DNA"/>
</dbReference>
<dbReference type="Pfam" id="PF13350">
    <property type="entry name" value="Y_phosphatase3"/>
    <property type="match status" value="1"/>
</dbReference>
<feature type="domain" description="Tyrosine specific protein phosphatases" evidence="1">
    <location>
        <begin position="145"/>
        <end position="185"/>
    </location>
</feature>
<name>A0A1X2IGA1_9FUNG</name>
<reference evidence="2 3" key="1">
    <citation type="submission" date="2016-07" db="EMBL/GenBank/DDBJ databases">
        <title>Pervasive Adenine N6-methylation of Active Genes in Fungi.</title>
        <authorList>
            <consortium name="DOE Joint Genome Institute"/>
            <person name="Mondo S.J."/>
            <person name="Dannebaum R.O."/>
            <person name="Kuo R.C."/>
            <person name="Labutti K."/>
            <person name="Haridas S."/>
            <person name="Kuo A."/>
            <person name="Salamov A."/>
            <person name="Ahrendt S.R."/>
            <person name="Lipzen A."/>
            <person name="Sullivan W."/>
            <person name="Andreopoulos W.B."/>
            <person name="Clum A."/>
            <person name="Lindquist E."/>
            <person name="Daum C."/>
            <person name="Ramamoorthy G.K."/>
            <person name="Gryganskyi A."/>
            <person name="Culley D."/>
            <person name="Magnuson J.K."/>
            <person name="James T.Y."/>
            <person name="O'Malley M.A."/>
            <person name="Stajich J.E."/>
            <person name="Spatafora J.W."/>
            <person name="Visel A."/>
            <person name="Grigoriev I.V."/>
        </authorList>
    </citation>
    <scope>NUCLEOTIDE SEQUENCE [LARGE SCALE GENOMIC DNA]</scope>
    <source>
        <strain evidence="2 3">NRRL 1336</strain>
    </source>
</reference>
<dbReference type="GO" id="GO:0004721">
    <property type="term" value="F:phosphoprotein phosphatase activity"/>
    <property type="evidence" value="ECO:0007669"/>
    <property type="project" value="InterPro"/>
</dbReference>
<comment type="caution">
    <text evidence="2">The sequence shown here is derived from an EMBL/GenBank/DDBJ whole genome shotgun (WGS) entry which is preliminary data.</text>
</comment>
<evidence type="ECO:0000259" key="1">
    <source>
        <dbReference type="PROSITE" id="PS50056"/>
    </source>
</evidence>
<proteinExistence type="predicted"/>
<dbReference type="OrthoDB" id="9988524at2759"/>
<keyword evidence="3" id="KW-1185">Reference proteome</keyword>
<dbReference type="STRING" id="90262.A0A1X2IGA1"/>
<dbReference type="InterPro" id="IPR026893">
    <property type="entry name" value="Tyr/Ser_Pase_IphP-type"/>
</dbReference>
<evidence type="ECO:0000313" key="3">
    <source>
        <dbReference type="Proteomes" id="UP000193560"/>
    </source>
</evidence>
<dbReference type="InterPro" id="IPR000387">
    <property type="entry name" value="Tyr_Pase_dom"/>
</dbReference>
<gene>
    <name evidence="2" type="ORF">BCR42DRAFT_466004</name>
</gene>